<dbReference type="Proteomes" id="UP000014523">
    <property type="component" value="Unassembled WGS sequence"/>
</dbReference>
<organism evidence="2 3">
    <name type="scientific">Acinetobacter gyllenbergii CIP 110306 = MTCC 11365</name>
    <dbReference type="NCBI Taxonomy" id="1217657"/>
    <lineage>
        <taxon>Bacteria</taxon>
        <taxon>Pseudomonadati</taxon>
        <taxon>Pseudomonadota</taxon>
        <taxon>Gammaproteobacteria</taxon>
        <taxon>Moraxellales</taxon>
        <taxon>Moraxellaceae</taxon>
        <taxon>Acinetobacter</taxon>
    </lineage>
</organism>
<evidence type="ECO:0000313" key="3">
    <source>
        <dbReference type="Proteomes" id="UP000014523"/>
    </source>
</evidence>
<evidence type="ECO:0000256" key="1">
    <source>
        <dbReference type="SAM" id="Phobius"/>
    </source>
</evidence>
<gene>
    <name evidence="2" type="ORF">F957_01507</name>
</gene>
<sequence length="143" mass="16409">MKLKTVLLIFCLIGFLLILSGVDTNIYAYNVSVLFFSIGTLLSIYFLAKKDYQTSFICLVTFGPILWILVDVKNTEAAKIHREIFTILWKNDCEYTGENVHIDEESVALLYRCKNGKEVSTDEIRKIIIEGKVDNIIDSQYLE</sequence>
<dbReference type="RefSeq" id="WP_016660271.1">
    <property type="nucleotide sequence ID" value="NZ_ASQH01000001.1"/>
</dbReference>
<comment type="caution">
    <text evidence="2">The sequence shown here is derived from an EMBL/GenBank/DDBJ whole genome shotgun (WGS) entry which is preliminary data.</text>
</comment>
<keyword evidence="1" id="KW-0472">Membrane</keyword>
<dbReference type="EMBL" id="ATGG01000011">
    <property type="protein sequence ID" value="EPF88220.1"/>
    <property type="molecule type" value="Genomic_DNA"/>
</dbReference>
<protein>
    <submittedName>
        <fullName evidence="2">Uncharacterized protein</fullName>
    </submittedName>
</protein>
<evidence type="ECO:0000313" key="2">
    <source>
        <dbReference type="EMBL" id="EPF88220.1"/>
    </source>
</evidence>
<name>A0A829HIS6_9GAMM</name>
<feature type="transmembrane region" description="Helical" evidence="1">
    <location>
        <begin position="55"/>
        <end position="72"/>
    </location>
</feature>
<keyword evidence="3" id="KW-1185">Reference proteome</keyword>
<feature type="transmembrane region" description="Helical" evidence="1">
    <location>
        <begin position="31"/>
        <end position="48"/>
    </location>
</feature>
<keyword evidence="1" id="KW-0812">Transmembrane</keyword>
<dbReference type="AlphaFoldDB" id="A0A829HIS6"/>
<keyword evidence="1" id="KW-1133">Transmembrane helix</keyword>
<proteinExistence type="predicted"/>
<reference evidence="2 3" key="1">
    <citation type="submission" date="2013-06" db="EMBL/GenBank/DDBJ databases">
        <title>The Genome Sequence of Acinetobacter gyllenbergii CIP 110306.</title>
        <authorList>
            <consortium name="The Broad Institute Genome Sequencing Platform"/>
            <consortium name="The Broad Institute Genome Sequencing Center for Infectious Disease"/>
            <person name="Cerqueira G."/>
            <person name="Feldgarden M."/>
            <person name="Courvalin P."/>
            <person name="Perichon B."/>
            <person name="Grillot-Courvalin C."/>
            <person name="Clermont D."/>
            <person name="Rocha E."/>
            <person name="Yoon E.-J."/>
            <person name="Nemec A."/>
            <person name="Young S.K."/>
            <person name="Zeng Q."/>
            <person name="Gargeya S."/>
            <person name="Fitzgerald M."/>
            <person name="Abouelleil A."/>
            <person name="Alvarado L."/>
            <person name="Berlin A.M."/>
            <person name="Chapman S.B."/>
            <person name="Dewar J."/>
            <person name="Goldberg J."/>
            <person name="Griggs A."/>
            <person name="Gujja S."/>
            <person name="Hansen M."/>
            <person name="Howarth C."/>
            <person name="Imamovic A."/>
            <person name="Larimer J."/>
            <person name="McCowan C."/>
            <person name="Murphy C."/>
            <person name="Pearson M."/>
            <person name="Priest M."/>
            <person name="Roberts A."/>
            <person name="Saif S."/>
            <person name="Shea T."/>
            <person name="Sykes S."/>
            <person name="Wortman J."/>
            <person name="Nusbaum C."/>
            <person name="Birren B."/>
        </authorList>
    </citation>
    <scope>NUCLEOTIDE SEQUENCE [LARGE SCALE GENOMIC DNA]</scope>
    <source>
        <strain evidence="2 3">CIP 110306</strain>
    </source>
</reference>
<accession>A0A829HIS6</accession>